<dbReference type="OrthoDB" id="7204076at2"/>
<evidence type="ECO:0000256" key="5">
    <source>
        <dbReference type="ARBA" id="ARBA00023277"/>
    </source>
</evidence>
<dbReference type="Gene3D" id="3.20.20.70">
    <property type="entry name" value="Aldolase class I"/>
    <property type="match status" value="1"/>
</dbReference>
<protein>
    <submittedName>
        <fullName evidence="6">2-keto-3-deoxy-phosphogalactonate aldolase</fullName>
    </submittedName>
</protein>
<dbReference type="PROSITE" id="PS00160">
    <property type="entry name" value="ALDOLASE_KDPG_KHG_2"/>
    <property type="match status" value="1"/>
</dbReference>
<dbReference type="CDD" id="cd00452">
    <property type="entry name" value="KDPG_aldolase"/>
    <property type="match status" value="1"/>
</dbReference>
<dbReference type="InterPro" id="IPR031338">
    <property type="entry name" value="KDPG/KHG_AS_2"/>
</dbReference>
<dbReference type="Proteomes" id="UP000294547">
    <property type="component" value="Unassembled WGS sequence"/>
</dbReference>
<dbReference type="AlphaFoldDB" id="A0A4R6RGN1"/>
<dbReference type="NCBIfam" id="NF006600">
    <property type="entry name" value="PRK09140.1"/>
    <property type="match status" value="1"/>
</dbReference>
<evidence type="ECO:0000256" key="2">
    <source>
        <dbReference type="ARBA" id="ARBA00006906"/>
    </source>
</evidence>
<accession>A0A4R6RGN1</accession>
<dbReference type="RefSeq" id="WP_126541163.1">
    <property type="nucleotide sequence ID" value="NZ_BSPM01000004.1"/>
</dbReference>
<comment type="pathway">
    <text evidence="1">Carbohydrate acid metabolism.</text>
</comment>
<keyword evidence="5" id="KW-0119">Carbohydrate metabolism</keyword>
<dbReference type="GO" id="GO:0016829">
    <property type="term" value="F:lyase activity"/>
    <property type="evidence" value="ECO:0007669"/>
    <property type="project" value="UniProtKB-KW"/>
</dbReference>
<dbReference type="InterPro" id="IPR013785">
    <property type="entry name" value="Aldolase_TIM"/>
</dbReference>
<name>A0A4R6RGN1_9HYPH</name>
<evidence type="ECO:0000313" key="7">
    <source>
        <dbReference type="Proteomes" id="UP000294547"/>
    </source>
</evidence>
<keyword evidence="7" id="KW-1185">Reference proteome</keyword>
<organism evidence="6 7">
    <name type="scientific">Oharaeibacter diazotrophicus</name>
    <dbReference type="NCBI Taxonomy" id="1920512"/>
    <lineage>
        <taxon>Bacteria</taxon>
        <taxon>Pseudomonadati</taxon>
        <taxon>Pseudomonadota</taxon>
        <taxon>Alphaproteobacteria</taxon>
        <taxon>Hyphomicrobiales</taxon>
        <taxon>Pleomorphomonadaceae</taxon>
        <taxon>Oharaeibacter</taxon>
    </lineage>
</organism>
<proteinExistence type="inferred from homology"/>
<dbReference type="EMBL" id="SNXY01000007">
    <property type="protein sequence ID" value="TDP85305.1"/>
    <property type="molecule type" value="Genomic_DNA"/>
</dbReference>
<dbReference type="InterPro" id="IPR000887">
    <property type="entry name" value="Aldlse_KDPG_KHG"/>
</dbReference>
<dbReference type="SUPFAM" id="SSF51569">
    <property type="entry name" value="Aldolase"/>
    <property type="match status" value="1"/>
</dbReference>
<dbReference type="Pfam" id="PF01081">
    <property type="entry name" value="Aldolase"/>
    <property type="match status" value="1"/>
</dbReference>
<reference evidence="6 7" key="1">
    <citation type="submission" date="2019-03" db="EMBL/GenBank/DDBJ databases">
        <title>Genomic Encyclopedia of Type Strains, Phase IV (KMG-IV): sequencing the most valuable type-strain genomes for metagenomic binning, comparative biology and taxonomic classification.</title>
        <authorList>
            <person name="Goeker M."/>
        </authorList>
    </citation>
    <scope>NUCLEOTIDE SEQUENCE [LARGE SCALE GENOMIC DNA]</scope>
    <source>
        <strain evidence="6 7">DSM 102969</strain>
    </source>
</reference>
<evidence type="ECO:0000313" key="6">
    <source>
        <dbReference type="EMBL" id="TDP85305.1"/>
    </source>
</evidence>
<comment type="caution">
    <text evidence="6">The sequence shown here is derived from an EMBL/GenBank/DDBJ whole genome shotgun (WGS) entry which is preliminary data.</text>
</comment>
<evidence type="ECO:0000256" key="4">
    <source>
        <dbReference type="ARBA" id="ARBA00023239"/>
    </source>
</evidence>
<evidence type="ECO:0000256" key="1">
    <source>
        <dbReference type="ARBA" id="ARBA00004761"/>
    </source>
</evidence>
<dbReference type="PANTHER" id="PTHR30246:SF1">
    <property type="entry name" value="2-DEHYDRO-3-DEOXY-6-PHOSPHOGALACTONATE ALDOLASE-RELATED"/>
    <property type="match status" value="1"/>
</dbReference>
<keyword evidence="4" id="KW-0456">Lyase</keyword>
<evidence type="ECO:0000256" key="3">
    <source>
        <dbReference type="ARBA" id="ARBA00011233"/>
    </source>
</evidence>
<dbReference type="PANTHER" id="PTHR30246">
    <property type="entry name" value="2-KETO-3-DEOXY-6-PHOSPHOGLUCONATE ALDOLASE"/>
    <property type="match status" value="1"/>
</dbReference>
<sequence length="215" mass="21171">MTVSVPWPRLARNLVAILRCLTPADVDAVGDVLVEAGFEAIEVPLNSPDPFASIERLAARLPASVLVGAGTVLTAADAGRVADVGGRILVAPNVDPLVIAAATARGMVTMPGVFTPTEAFQALAAGASALKFFPAAALGATGIAAVRAVLPKGTVIGAVGGVSEADFAAYAAAGVTAFGLGSSLYKPGASAADVAARAAAAVRAYDDTFASGAAR</sequence>
<comment type="similarity">
    <text evidence="2">Belongs to the KHG/KDPG aldolase family.</text>
</comment>
<gene>
    <name evidence="6" type="ORF">EDD54_2157</name>
</gene>
<comment type="subunit">
    <text evidence="3">Homotrimer.</text>
</comment>